<sequence>MILRNFAPIYVGHLPQQIFHGIKLGVLSLKISESTLRKNYLPKDYDMVIKQIRNSIGNNDIWISVDETTDRLGRYIVHLVIGKLSSEEAGHPFLLALKQLDKTNLEIYKRIMGSAPLTKERVKTKPRRSPRWNKQTRRKRKSLVALQDPSASTVKVLASRTSINISETPFLTCGPSKHRWLGGNRIPEPIKSLTVMATLADQTACRTTTGFPDNPETVEQIVTQTVSSCLHPEYVQTIFQEIKLEIVAGPMELDVSEIYGSPSLSLDDPAAHQQDVDKFVTHTTR</sequence>
<protein>
    <submittedName>
        <fullName evidence="2">Uncharacterized protein</fullName>
    </submittedName>
</protein>
<evidence type="ECO:0000313" key="3">
    <source>
        <dbReference type="Proteomes" id="UP001168821"/>
    </source>
</evidence>
<feature type="compositionally biased region" description="Basic residues" evidence="1">
    <location>
        <begin position="124"/>
        <end position="142"/>
    </location>
</feature>
<dbReference type="AlphaFoldDB" id="A0AA38M836"/>
<proteinExistence type="predicted"/>
<accession>A0AA38M836</accession>
<dbReference type="Proteomes" id="UP001168821">
    <property type="component" value="Unassembled WGS sequence"/>
</dbReference>
<evidence type="ECO:0000256" key="1">
    <source>
        <dbReference type="SAM" id="MobiDB-lite"/>
    </source>
</evidence>
<feature type="region of interest" description="Disordered" evidence="1">
    <location>
        <begin position="118"/>
        <end position="142"/>
    </location>
</feature>
<organism evidence="2 3">
    <name type="scientific">Zophobas morio</name>
    <dbReference type="NCBI Taxonomy" id="2755281"/>
    <lineage>
        <taxon>Eukaryota</taxon>
        <taxon>Metazoa</taxon>
        <taxon>Ecdysozoa</taxon>
        <taxon>Arthropoda</taxon>
        <taxon>Hexapoda</taxon>
        <taxon>Insecta</taxon>
        <taxon>Pterygota</taxon>
        <taxon>Neoptera</taxon>
        <taxon>Endopterygota</taxon>
        <taxon>Coleoptera</taxon>
        <taxon>Polyphaga</taxon>
        <taxon>Cucujiformia</taxon>
        <taxon>Tenebrionidae</taxon>
        <taxon>Zophobas</taxon>
    </lineage>
</organism>
<gene>
    <name evidence="2" type="ORF">Zmor_023583</name>
</gene>
<reference evidence="2" key="1">
    <citation type="journal article" date="2023" name="G3 (Bethesda)">
        <title>Whole genome assemblies of Zophobas morio and Tenebrio molitor.</title>
        <authorList>
            <person name="Kaur S."/>
            <person name="Stinson S.A."/>
            <person name="diCenzo G.C."/>
        </authorList>
    </citation>
    <scope>NUCLEOTIDE SEQUENCE</scope>
    <source>
        <strain evidence="2">QUZm001</strain>
    </source>
</reference>
<keyword evidence="3" id="KW-1185">Reference proteome</keyword>
<dbReference type="EMBL" id="JALNTZ010000007">
    <property type="protein sequence ID" value="KAJ3645967.1"/>
    <property type="molecule type" value="Genomic_DNA"/>
</dbReference>
<evidence type="ECO:0000313" key="2">
    <source>
        <dbReference type="EMBL" id="KAJ3645967.1"/>
    </source>
</evidence>
<name>A0AA38M836_9CUCU</name>
<comment type="caution">
    <text evidence="2">The sequence shown here is derived from an EMBL/GenBank/DDBJ whole genome shotgun (WGS) entry which is preliminary data.</text>
</comment>